<keyword evidence="7" id="KW-1185">Reference proteome</keyword>
<dbReference type="InterPro" id="IPR009081">
    <property type="entry name" value="PP-bd_ACP"/>
</dbReference>
<dbReference type="InterPro" id="IPR036291">
    <property type="entry name" value="NAD(P)-bd_dom_sf"/>
</dbReference>
<dbReference type="Pfam" id="PF00550">
    <property type="entry name" value="PP-binding"/>
    <property type="match status" value="1"/>
</dbReference>
<evidence type="ECO:0000256" key="3">
    <source>
        <dbReference type="ARBA" id="ARBA00022553"/>
    </source>
</evidence>
<dbReference type="PANTHER" id="PTHR22754:SF32">
    <property type="entry name" value="DISCO-INTERACTING PROTEIN 2"/>
    <property type="match status" value="1"/>
</dbReference>
<dbReference type="Gene3D" id="3.40.50.720">
    <property type="entry name" value="NAD(P)-binding Rossmann-like Domain"/>
    <property type="match status" value="1"/>
</dbReference>
<name>A0ABS2UMW3_9ACTN</name>
<dbReference type="EMBL" id="JAFEJA010000001">
    <property type="protein sequence ID" value="MBM9618222.1"/>
    <property type="molecule type" value="Genomic_DNA"/>
</dbReference>
<accession>A0ABS2UMW3</accession>
<proteinExistence type="inferred from homology"/>
<evidence type="ECO:0000313" key="7">
    <source>
        <dbReference type="Proteomes" id="UP000664109"/>
    </source>
</evidence>
<dbReference type="InterPro" id="IPR000873">
    <property type="entry name" value="AMP-dep_synth/lig_dom"/>
</dbReference>
<feature type="region of interest" description="Disordered" evidence="4">
    <location>
        <begin position="1048"/>
        <end position="1083"/>
    </location>
</feature>
<reference evidence="6 7" key="1">
    <citation type="journal article" date="2016" name="Arch. Microbiol.">
        <title>Streptomyces zhihengii sp. nov., isolated from rhizospheric soil of Psammosilene tunicoides.</title>
        <authorList>
            <person name="Huang M.J."/>
            <person name="Fei J.J."/>
            <person name="Salam N."/>
            <person name="Kim C.J."/>
            <person name="Hozzein W.N."/>
            <person name="Xiao M."/>
            <person name="Huang H.Q."/>
            <person name="Li W.J."/>
        </authorList>
    </citation>
    <scope>NUCLEOTIDE SEQUENCE [LARGE SCALE GENOMIC DNA]</scope>
    <source>
        <strain evidence="6 7">YIM T102</strain>
    </source>
</reference>
<evidence type="ECO:0000256" key="4">
    <source>
        <dbReference type="SAM" id="MobiDB-lite"/>
    </source>
</evidence>
<dbReference type="InterPro" id="IPR057326">
    <property type="entry name" value="KR_dom"/>
</dbReference>
<dbReference type="SUPFAM" id="SSF56801">
    <property type="entry name" value="Acetyl-CoA synthetase-like"/>
    <property type="match status" value="1"/>
</dbReference>
<dbReference type="SUPFAM" id="SSF47336">
    <property type="entry name" value="ACP-like"/>
    <property type="match status" value="1"/>
</dbReference>
<comment type="caution">
    <text evidence="6">The sequence shown here is derived from an EMBL/GenBank/DDBJ whole genome shotgun (WGS) entry which is preliminary data.</text>
</comment>
<dbReference type="PROSITE" id="PS50075">
    <property type="entry name" value="CARRIER"/>
    <property type="match status" value="1"/>
</dbReference>
<dbReference type="Gene3D" id="1.10.1200.10">
    <property type="entry name" value="ACP-like"/>
    <property type="match status" value="1"/>
</dbReference>
<dbReference type="SMART" id="SM00823">
    <property type="entry name" value="PKS_PP"/>
    <property type="match status" value="1"/>
</dbReference>
<sequence length="1170" mass="122300">MSMRHDDTPGLGLLAEALDRDIRVRRFTRGDTPGAGPFLDVELERDEPAAELRRRLARLAPVEVEELPAPREWPGAAAPRAGRQTGIIALVGPPAEAADEHRQRLVTLGHTLTRAAEAGRGIRTVDSDGSELHLSWARLRDLALVTGDRLRDAAGTSSGRVLLATVEPSATLLAFWSCVMADLDPVLVPAELLTAPEPEIRAWTTRLQEEYGFHLVVTHRDAPDYDAAVWGRVAGPGTPVTRCDAFAADGEEPPADLAGRRAAWAEGHPLSGDPARTVSFMTSGSTGRPKVIAQRHAALLSVAAGSSWMNGLDGNDVGLNWMPLSHVGGIMMNLVRDAYIGAEHITVAPGRILSDPEEWFRLVDAHRVTATWSPNFALKLLSRTATAALADGASYDLACLRFYLNGGEAVSVGDVREFEERLAAFGLPRGVVAPAWGMTETCSGVTYHTHLDARTAEPGVPSVGFPLPGVEIRVVPLEEQAADGPLIGRVEVRGPSVLERYAVGAGAADPDAQGWFRTGDLGWIAEDGLHISGRDEGRIIINGVNWNAADIETCVEGAPGVVPGTAVAVGHRARSSGTEELVVFCAAAEGGDPAALPQAVRDHLLAGLRLGVRRVLVVDPADIERTGIGKVRKKQLVQRFLAEDAGGPDPAPATAPAGSVRASRIVWRRQEPAERTGPPAPFRILGPDAADPAEAPQGGSPDARGIVLHGKGLGPGTALVTSADLQARCDRWGPWLTALCERLPRTALVTVLVREESRGGTPGPASHPLAGWIRAHLAERGFANVRTLWAAPGAGRDAVAGAVGVTDLRDRFLDGDGTTWTRVLEPLALPPGSAPPAHQVLIGGTGRLGRALAGLLAARGHRVTVAGRGPDADLLCDITTDAGQEALRHALRDTDDGPVHLVHLAGPPGVAGASTPSEILGPKTDGLARTLAVARETGASVTVLSSVNAHLGGAGVPHYAAACSAAEARAALTGGEVTVISCSRVEGAEHLTGGEDVATLSGIRTVALQELVGVLTTPGRPPSLLLGVAPRNRYVNEEGARRLRVRLAEAPAPRPAAPADAPASRPAADPALAPSHAGTAAGDGEDLTARLLRLTREVLPGLEASPEDNWFDLGLTSVDLPLLAKRIAREEKQEITLVDMMRYPSVTALAGALHARAAARPATTGGGGGR</sequence>
<dbReference type="Gene3D" id="3.40.50.12780">
    <property type="entry name" value="N-terminal domain of ligase-like"/>
    <property type="match status" value="1"/>
</dbReference>
<dbReference type="InterPro" id="IPR042099">
    <property type="entry name" value="ANL_N_sf"/>
</dbReference>
<dbReference type="InterPro" id="IPR001509">
    <property type="entry name" value="Epimerase_deHydtase"/>
</dbReference>
<dbReference type="Gene3D" id="3.30.300.30">
    <property type="match status" value="1"/>
</dbReference>
<organism evidence="6 7">
    <name type="scientific">Streptomyces zhihengii</name>
    <dbReference type="NCBI Taxonomy" id="1818004"/>
    <lineage>
        <taxon>Bacteria</taxon>
        <taxon>Bacillati</taxon>
        <taxon>Actinomycetota</taxon>
        <taxon>Actinomycetes</taxon>
        <taxon>Kitasatosporales</taxon>
        <taxon>Streptomycetaceae</taxon>
        <taxon>Streptomyces</taxon>
    </lineage>
</organism>
<dbReference type="Pfam" id="PF00501">
    <property type="entry name" value="AMP-binding"/>
    <property type="match status" value="1"/>
</dbReference>
<feature type="compositionally biased region" description="Low complexity" evidence="4">
    <location>
        <begin position="1057"/>
        <end position="1074"/>
    </location>
</feature>
<dbReference type="PANTHER" id="PTHR22754">
    <property type="entry name" value="DISCO-INTERACTING PROTEIN 2 DIP2 -RELATED"/>
    <property type="match status" value="1"/>
</dbReference>
<feature type="domain" description="Carrier" evidence="5">
    <location>
        <begin position="1082"/>
        <end position="1157"/>
    </location>
</feature>
<protein>
    <submittedName>
        <fullName evidence="6">AMP-binding protein</fullName>
    </submittedName>
</protein>
<dbReference type="InterPro" id="IPR036736">
    <property type="entry name" value="ACP-like_sf"/>
</dbReference>
<dbReference type="InterPro" id="IPR045851">
    <property type="entry name" value="AMP-bd_C_sf"/>
</dbReference>
<keyword evidence="2" id="KW-0596">Phosphopantetheine</keyword>
<dbReference type="SUPFAM" id="SSF51735">
    <property type="entry name" value="NAD(P)-binding Rossmann-fold domains"/>
    <property type="match status" value="1"/>
</dbReference>
<gene>
    <name evidence="6" type="ORF">JE024_05590</name>
</gene>
<dbReference type="Proteomes" id="UP000664109">
    <property type="component" value="Unassembled WGS sequence"/>
</dbReference>
<dbReference type="RefSeq" id="WP_205372516.1">
    <property type="nucleotide sequence ID" value="NZ_JAFEJA010000001.1"/>
</dbReference>
<evidence type="ECO:0000259" key="5">
    <source>
        <dbReference type="PROSITE" id="PS50075"/>
    </source>
</evidence>
<dbReference type="Pfam" id="PF01370">
    <property type="entry name" value="Epimerase"/>
    <property type="match status" value="1"/>
</dbReference>
<feature type="region of interest" description="Disordered" evidence="4">
    <location>
        <begin position="643"/>
        <end position="708"/>
    </location>
</feature>
<keyword evidence="3" id="KW-0597">Phosphoprotein</keyword>
<dbReference type="InterPro" id="IPR020806">
    <property type="entry name" value="PKS_PP-bd"/>
</dbReference>
<dbReference type="SMART" id="SM00822">
    <property type="entry name" value="PKS_KR"/>
    <property type="match status" value="1"/>
</dbReference>
<evidence type="ECO:0000256" key="2">
    <source>
        <dbReference type="ARBA" id="ARBA00022450"/>
    </source>
</evidence>
<feature type="compositionally biased region" description="Low complexity" evidence="4">
    <location>
        <begin position="643"/>
        <end position="658"/>
    </location>
</feature>
<evidence type="ECO:0000313" key="6">
    <source>
        <dbReference type="EMBL" id="MBM9618222.1"/>
    </source>
</evidence>
<evidence type="ECO:0000256" key="1">
    <source>
        <dbReference type="ARBA" id="ARBA00006432"/>
    </source>
</evidence>
<comment type="similarity">
    <text evidence="1">Belongs to the ATP-dependent AMP-binding enzyme family.</text>
</comment>